<evidence type="ECO:0000256" key="1">
    <source>
        <dbReference type="SAM" id="MobiDB-lite"/>
    </source>
</evidence>
<dbReference type="RefSeq" id="WP_322097669.1">
    <property type="nucleotide sequence ID" value="NZ_WLYK01000001.1"/>
</dbReference>
<accession>A0A7K1FI78</accession>
<reference evidence="2 3" key="1">
    <citation type="submission" date="2019-11" db="EMBL/GenBank/DDBJ databases">
        <authorList>
            <person name="Jiang L.-Q."/>
        </authorList>
    </citation>
    <scope>NUCLEOTIDE SEQUENCE [LARGE SCALE GENOMIC DNA]</scope>
    <source>
        <strain evidence="2 3">YIM 132087</strain>
    </source>
</reference>
<evidence type="ECO:0000313" key="2">
    <source>
        <dbReference type="EMBL" id="MTD13822.1"/>
    </source>
</evidence>
<dbReference type="GO" id="GO:0016787">
    <property type="term" value="F:hydrolase activity"/>
    <property type="evidence" value="ECO:0007669"/>
    <property type="project" value="UniProtKB-KW"/>
</dbReference>
<keyword evidence="3" id="KW-1185">Reference proteome</keyword>
<gene>
    <name evidence="2" type="ORF">GIS00_07690</name>
</gene>
<organism evidence="2 3">
    <name type="scientific">Nakamurella alba</name>
    <dbReference type="NCBI Taxonomy" id="2665158"/>
    <lineage>
        <taxon>Bacteria</taxon>
        <taxon>Bacillati</taxon>
        <taxon>Actinomycetota</taxon>
        <taxon>Actinomycetes</taxon>
        <taxon>Nakamurellales</taxon>
        <taxon>Nakamurellaceae</taxon>
        <taxon>Nakamurella</taxon>
    </lineage>
</organism>
<evidence type="ECO:0000313" key="3">
    <source>
        <dbReference type="Proteomes" id="UP000460221"/>
    </source>
</evidence>
<dbReference type="EMBL" id="WLYK01000001">
    <property type="protein sequence ID" value="MTD13822.1"/>
    <property type="molecule type" value="Genomic_DNA"/>
</dbReference>
<comment type="caution">
    <text evidence="2">The sequence shown here is derived from an EMBL/GenBank/DDBJ whole genome shotgun (WGS) entry which is preliminary data.</text>
</comment>
<protein>
    <submittedName>
        <fullName evidence="2">TIGR04338 family metallohydrolase</fullName>
    </submittedName>
</protein>
<name>A0A7K1FI78_9ACTN</name>
<feature type="region of interest" description="Disordered" evidence="1">
    <location>
        <begin position="1"/>
        <end position="22"/>
    </location>
</feature>
<dbReference type="InterPro" id="IPR027595">
    <property type="entry name" value="CHP04338"/>
</dbReference>
<sequence>MTPPRGAGRADAASTRDSQRSRVYDAQHLVQRLLDRSADHPVVEVAGSRITLPVERHFGAVADVQAYLDRVLALGWVRSTWPRAALPVGVRERAGHTQAHYEFAGATIALPPYRAGSAWALRELVVLHELAHHLTGPGPAHHGEEFLACYLELVDALIGTEAAFLLRVTLMDVGARVG</sequence>
<keyword evidence="2" id="KW-0378">Hydrolase</keyword>
<dbReference type="Proteomes" id="UP000460221">
    <property type="component" value="Unassembled WGS sequence"/>
</dbReference>
<dbReference type="NCBIfam" id="TIGR04338">
    <property type="entry name" value="HEXXH_Rv0185"/>
    <property type="match status" value="1"/>
</dbReference>
<proteinExistence type="predicted"/>
<dbReference type="AlphaFoldDB" id="A0A7K1FI78"/>